<comment type="caution">
    <text evidence="2">The sequence shown here is derived from an EMBL/GenBank/DDBJ whole genome shotgun (WGS) entry which is preliminary data.</text>
</comment>
<dbReference type="EMBL" id="WNDP01000127">
    <property type="protein sequence ID" value="KAF1020140.1"/>
    <property type="molecule type" value="Genomic_DNA"/>
</dbReference>
<name>A0A833PCS4_ACIBZ</name>
<feature type="transmembrane region" description="Helical" evidence="1">
    <location>
        <begin position="144"/>
        <end position="164"/>
    </location>
</feature>
<gene>
    <name evidence="2" type="ORF">GAK29_03719</name>
</gene>
<protein>
    <submittedName>
        <fullName evidence="2">Uncharacterized protein</fullName>
    </submittedName>
</protein>
<keyword evidence="1" id="KW-0472">Membrane</keyword>
<keyword evidence="1" id="KW-0812">Transmembrane</keyword>
<dbReference type="AlphaFoldDB" id="A0A833PCS4"/>
<keyword evidence="1" id="KW-1133">Transmembrane helix</keyword>
<evidence type="ECO:0000313" key="3">
    <source>
        <dbReference type="Proteomes" id="UP000490535"/>
    </source>
</evidence>
<feature type="transmembrane region" description="Helical" evidence="1">
    <location>
        <begin position="20"/>
        <end position="39"/>
    </location>
</feature>
<feature type="transmembrane region" description="Helical" evidence="1">
    <location>
        <begin position="121"/>
        <end position="138"/>
    </location>
</feature>
<evidence type="ECO:0000313" key="2">
    <source>
        <dbReference type="EMBL" id="KAF1020140.1"/>
    </source>
</evidence>
<sequence length="305" mass="34417">MMSPPNATKPNLQLEDFSKYLSLLFKLGTFLGALCFTLYCHNLNYFPTGVSISDSLLFIIFAGSFCLIYGFMIVCLLSLGVCITYILKPLFKFIHKYYKRYKLHKGALEVTDPIEFVKPEMIHVFLALLGVLFIYIMYTSDSDPTVLLSLLATTFFLSIIWAGYHDHRLKPINFTQENNELPLAQQHENIKKTKWTLLVIMIIIPLLFGGVSGRVLEAGMRFSNLNIGVSSVLVKPPYDKAIPEKYKDQNPIYAENGFIAFKDIDVKLSGIGQKTVVQFMPLTGTKPQTLAIPNDRIIVLPSAVK</sequence>
<accession>A0A833PCS4</accession>
<evidence type="ECO:0000256" key="1">
    <source>
        <dbReference type="SAM" id="Phobius"/>
    </source>
</evidence>
<feature type="transmembrane region" description="Helical" evidence="1">
    <location>
        <begin position="195"/>
        <end position="216"/>
    </location>
</feature>
<reference evidence="3" key="1">
    <citation type="journal article" date="2020" name="MBio">
        <title>Horizontal gene transfer to a defensive symbiont with a reduced genome amongst a multipartite beetle microbiome.</title>
        <authorList>
            <person name="Waterworth S.C."/>
            <person name="Florez L.V."/>
            <person name="Rees E.R."/>
            <person name="Hertweck C."/>
            <person name="Kaltenpoth M."/>
            <person name="Kwan J.C."/>
        </authorList>
    </citation>
    <scope>NUCLEOTIDE SEQUENCE [LARGE SCALE GENOMIC DNA]</scope>
</reference>
<feature type="transmembrane region" description="Helical" evidence="1">
    <location>
        <begin position="59"/>
        <end position="87"/>
    </location>
</feature>
<proteinExistence type="predicted"/>
<dbReference type="Proteomes" id="UP000490535">
    <property type="component" value="Unassembled WGS sequence"/>
</dbReference>
<organism evidence="2 3">
    <name type="scientific">Acinetobacter bereziniae</name>
    <name type="common">Acinetobacter genomosp. 10</name>
    <dbReference type="NCBI Taxonomy" id="106648"/>
    <lineage>
        <taxon>Bacteria</taxon>
        <taxon>Pseudomonadati</taxon>
        <taxon>Pseudomonadota</taxon>
        <taxon>Gammaproteobacteria</taxon>
        <taxon>Moraxellales</taxon>
        <taxon>Moraxellaceae</taxon>
        <taxon>Acinetobacter</taxon>
    </lineage>
</organism>